<proteinExistence type="predicted"/>
<feature type="region of interest" description="Disordered" evidence="1">
    <location>
        <begin position="102"/>
        <end position="127"/>
    </location>
</feature>
<evidence type="ECO:0000256" key="1">
    <source>
        <dbReference type="SAM" id="MobiDB-lite"/>
    </source>
</evidence>
<dbReference type="EMBL" id="CM032188">
    <property type="protein sequence ID" value="KAG7088999.1"/>
    <property type="molecule type" value="Genomic_DNA"/>
</dbReference>
<organism evidence="3 4">
    <name type="scientific">Marasmius oreades</name>
    <name type="common">fairy-ring Marasmius</name>
    <dbReference type="NCBI Taxonomy" id="181124"/>
    <lineage>
        <taxon>Eukaryota</taxon>
        <taxon>Fungi</taxon>
        <taxon>Dikarya</taxon>
        <taxon>Basidiomycota</taxon>
        <taxon>Agaricomycotina</taxon>
        <taxon>Agaricomycetes</taxon>
        <taxon>Agaricomycetidae</taxon>
        <taxon>Agaricales</taxon>
        <taxon>Marasmiineae</taxon>
        <taxon>Marasmiaceae</taxon>
        <taxon>Marasmius</taxon>
    </lineage>
</organism>
<dbReference type="OrthoDB" id="3265563at2759"/>
<accession>A0A9P7URB8</accession>
<sequence>MGSPFKRFYNRTIAIVLESGILYPVLLTAEVALVLNEDKIAMVVDLLPTVVLAAGIAPALIVVRAHYGKKSSNDWESMAAAHISDIQFGNLSPQIASGEEGGHDIQIGGAEEPEQRNENVKLGMLSV</sequence>
<evidence type="ECO:0000313" key="3">
    <source>
        <dbReference type="EMBL" id="KAG7088999.1"/>
    </source>
</evidence>
<dbReference type="RefSeq" id="XP_043005470.1">
    <property type="nucleotide sequence ID" value="XM_043158098.1"/>
</dbReference>
<feature type="transmembrane region" description="Helical" evidence="2">
    <location>
        <begin position="12"/>
        <end position="34"/>
    </location>
</feature>
<keyword evidence="4" id="KW-1185">Reference proteome</keyword>
<keyword evidence="2" id="KW-1133">Transmembrane helix</keyword>
<comment type="caution">
    <text evidence="3">The sequence shown here is derived from an EMBL/GenBank/DDBJ whole genome shotgun (WGS) entry which is preliminary data.</text>
</comment>
<gene>
    <name evidence="3" type="ORF">E1B28_012945</name>
</gene>
<dbReference type="Proteomes" id="UP001049176">
    <property type="component" value="Chromosome 8"/>
</dbReference>
<keyword evidence="2" id="KW-0812">Transmembrane</keyword>
<dbReference type="GeneID" id="66082020"/>
<keyword evidence="2" id="KW-0472">Membrane</keyword>
<feature type="transmembrane region" description="Helical" evidence="2">
    <location>
        <begin position="40"/>
        <end position="63"/>
    </location>
</feature>
<reference evidence="3" key="1">
    <citation type="journal article" date="2021" name="Genome Biol. Evol.">
        <title>The assembled and annotated genome of the fairy-ring fungus Marasmius oreades.</title>
        <authorList>
            <person name="Hiltunen M."/>
            <person name="Ament-Velasquez S.L."/>
            <person name="Johannesson H."/>
        </authorList>
    </citation>
    <scope>NUCLEOTIDE SEQUENCE</scope>
    <source>
        <strain evidence="3">03SP1</strain>
    </source>
</reference>
<dbReference type="AlphaFoldDB" id="A0A9P7URB8"/>
<evidence type="ECO:0000313" key="4">
    <source>
        <dbReference type="Proteomes" id="UP001049176"/>
    </source>
</evidence>
<dbReference type="KEGG" id="more:E1B28_012945"/>
<protein>
    <submittedName>
        <fullName evidence="3">Uncharacterized protein</fullName>
    </submittedName>
</protein>
<name>A0A9P7URB8_9AGAR</name>
<evidence type="ECO:0000256" key="2">
    <source>
        <dbReference type="SAM" id="Phobius"/>
    </source>
</evidence>